<keyword evidence="3" id="KW-1185">Reference proteome</keyword>
<protein>
    <recommendedName>
        <fullName evidence="1">PRC-barrel domain-containing protein</fullName>
    </recommendedName>
</protein>
<dbReference type="Pfam" id="PF05239">
    <property type="entry name" value="PRC"/>
    <property type="match status" value="1"/>
</dbReference>
<dbReference type="InterPro" id="IPR027275">
    <property type="entry name" value="PRC-brl_dom"/>
</dbReference>
<gene>
    <name evidence="2" type="ORF">FHS94_001771</name>
</gene>
<name>A0A7W9BD02_9SPHN</name>
<evidence type="ECO:0000313" key="2">
    <source>
        <dbReference type="EMBL" id="MBB5714930.1"/>
    </source>
</evidence>
<sequence>MTDVQDDHDLISSSRVEGTAVYDRHGEKFGSIHSLMVHKETGQVAYAVLHFGGFLGIGNRCLPLPWDKLRYDRELKGYQLEITREEVEAAPYMALDKTRRPQEMPEPLYRHWDQYM</sequence>
<dbReference type="RefSeq" id="WP_184056733.1">
    <property type="nucleotide sequence ID" value="NZ_JACIJK010000005.1"/>
</dbReference>
<dbReference type="SUPFAM" id="SSF50346">
    <property type="entry name" value="PRC-barrel domain"/>
    <property type="match status" value="1"/>
</dbReference>
<reference evidence="2 3" key="1">
    <citation type="submission" date="2020-08" db="EMBL/GenBank/DDBJ databases">
        <title>Genomic Encyclopedia of Type Strains, Phase IV (KMG-IV): sequencing the most valuable type-strain genomes for metagenomic binning, comparative biology and taxonomic classification.</title>
        <authorList>
            <person name="Goeker M."/>
        </authorList>
    </citation>
    <scope>NUCLEOTIDE SEQUENCE [LARGE SCALE GENOMIC DNA]</scope>
    <source>
        <strain evidence="2 3">DSM 100044</strain>
    </source>
</reference>
<dbReference type="Gene3D" id="2.30.30.240">
    <property type="entry name" value="PRC-barrel domain"/>
    <property type="match status" value="1"/>
</dbReference>
<organism evidence="2 3">
    <name type="scientific">Sphingomonas aerophila</name>
    <dbReference type="NCBI Taxonomy" id="1344948"/>
    <lineage>
        <taxon>Bacteria</taxon>
        <taxon>Pseudomonadati</taxon>
        <taxon>Pseudomonadota</taxon>
        <taxon>Alphaproteobacteria</taxon>
        <taxon>Sphingomonadales</taxon>
        <taxon>Sphingomonadaceae</taxon>
        <taxon>Sphingomonas</taxon>
    </lineage>
</organism>
<dbReference type="PANTHER" id="PTHR36505">
    <property type="entry name" value="BLR1072 PROTEIN"/>
    <property type="match status" value="1"/>
</dbReference>
<comment type="caution">
    <text evidence="2">The sequence shown here is derived from an EMBL/GenBank/DDBJ whole genome shotgun (WGS) entry which is preliminary data.</text>
</comment>
<proteinExistence type="predicted"/>
<feature type="domain" description="PRC-barrel" evidence="1">
    <location>
        <begin position="9"/>
        <end position="85"/>
    </location>
</feature>
<dbReference type="AlphaFoldDB" id="A0A7W9BD02"/>
<dbReference type="EMBL" id="JACIJK010000005">
    <property type="protein sequence ID" value="MBB5714930.1"/>
    <property type="molecule type" value="Genomic_DNA"/>
</dbReference>
<accession>A0A7W9BD02</accession>
<dbReference type="Proteomes" id="UP000546200">
    <property type="component" value="Unassembled WGS sequence"/>
</dbReference>
<dbReference type="PANTHER" id="PTHR36505:SF1">
    <property type="entry name" value="BLR1072 PROTEIN"/>
    <property type="match status" value="1"/>
</dbReference>
<evidence type="ECO:0000259" key="1">
    <source>
        <dbReference type="Pfam" id="PF05239"/>
    </source>
</evidence>
<evidence type="ECO:0000313" key="3">
    <source>
        <dbReference type="Proteomes" id="UP000546200"/>
    </source>
</evidence>
<dbReference type="InterPro" id="IPR011033">
    <property type="entry name" value="PRC_barrel-like_sf"/>
</dbReference>